<evidence type="ECO:0000256" key="1">
    <source>
        <dbReference type="SAM" id="Phobius"/>
    </source>
</evidence>
<sequence>MASDGVGRARSSSREDATLLEQHRQNPAGFSPRLGGPVAVILFVAILIAFVVQSAATQYVQTTLGFRKPYLLFYIAHSTFSIIFPFHLLYLTWTTPYTVNHYLSLIRETLRLQFSSPADLHVGRFPTRNIITLAIVLTIGISTPGLLWYIAVSFASISDVTAIWNTSAFWAYVFSVCILVPPGSHPASWWRRLEANKLVAVVMACVGVTITVYSGVKSDSKSGTGETDPSVPSAPLFGNLLTLIASVVYALVQVLYKKYIALPHEPAEGIGLDDDTEREVSSPLVTYRPLFNEEGGEMDETMQDGFVEASEEVEEERRQLEKAELALPFGLYPNFITSLAGVTTLFSLWVLPVFLSDPSKEKAATGSPLAIVLSISAIALAGLTWNAGYMVLLSIWGPVLTSVGNLLTIVLMLVVETVLMAAPSPSGWSILGCGMIAMGFGILAWELSRKREFHGS</sequence>
<feature type="transmembrane region" description="Helical" evidence="1">
    <location>
        <begin position="428"/>
        <end position="447"/>
    </location>
</feature>
<dbReference type="OrthoDB" id="10062838at2759"/>
<protein>
    <recommendedName>
        <fullName evidence="4">EamA domain-containing protein</fullName>
    </recommendedName>
</protein>
<reference evidence="2 3" key="1">
    <citation type="journal article" date="2011" name="PLoS Pathog.">
        <title>Endophytic Life Strategies Decoded by Genome and Transcriptome Analyses of the Mutualistic Root Symbiont Piriformospora indica.</title>
        <authorList>
            <person name="Zuccaro A."/>
            <person name="Lahrmann U."/>
            <person name="Guldener U."/>
            <person name="Langen G."/>
            <person name="Pfiffi S."/>
            <person name="Biedenkopf D."/>
            <person name="Wong P."/>
            <person name="Samans B."/>
            <person name="Grimm C."/>
            <person name="Basiewicz M."/>
            <person name="Murat C."/>
            <person name="Martin F."/>
            <person name="Kogel K.H."/>
        </authorList>
    </citation>
    <scope>NUCLEOTIDE SEQUENCE [LARGE SCALE GENOMIC DNA]</scope>
    <source>
        <strain evidence="2 3">DSM 11827</strain>
    </source>
</reference>
<dbReference type="PANTHER" id="PTHR19346:SF4">
    <property type="entry name" value="SUGAR PHOSPHATE TRANSPORTER DOMAIN-CONTAINING PROTEIN"/>
    <property type="match status" value="1"/>
</dbReference>
<dbReference type="InterPro" id="IPR026505">
    <property type="entry name" value="Solute_c_fam_35_mem_F3/F4"/>
</dbReference>
<dbReference type="Proteomes" id="UP000007148">
    <property type="component" value="Unassembled WGS sequence"/>
</dbReference>
<dbReference type="PANTHER" id="PTHR19346">
    <property type="entry name" value="SUGAR PHOSPHATE TRANSPORTER DOMAIN-CONTAINING PROTEIN"/>
    <property type="match status" value="1"/>
</dbReference>
<proteinExistence type="predicted"/>
<feature type="transmembrane region" description="Helical" evidence="1">
    <location>
        <begin position="325"/>
        <end position="349"/>
    </location>
</feature>
<dbReference type="AlphaFoldDB" id="G4TJA7"/>
<dbReference type="STRING" id="1109443.G4TJA7"/>
<keyword evidence="1" id="KW-0472">Membrane</keyword>
<organism evidence="2 3">
    <name type="scientific">Serendipita indica (strain DSM 11827)</name>
    <name type="common">Root endophyte fungus</name>
    <name type="synonym">Piriformospora indica</name>
    <dbReference type="NCBI Taxonomy" id="1109443"/>
    <lineage>
        <taxon>Eukaryota</taxon>
        <taxon>Fungi</taxon>
        <taxon>Dikarya</taxon>
        <taxon>Basidiomycota</taxon>
        <taxon>Agaricomycotina</taxon>
        <taxon>Agaricomycetes</taxon>
        <taxon>Sebacinales</taxon>
        <taxon>Serendipitaceae</taxon>
        <taxon>Serendipita</taxon>
    </lineage>
</organism>
<dbReference type="OMA" id="AVYIQHQ"/>
<feature type="transmembrane region" description="Helical" evidence="1">
    <location>
        <begin position="369"/>
        <end position="392"/>
    </location>
</feature>
<keyword evidence="3" id="KW-1185">Reference proteome</keyword>
<feature type="transmembrane region" description="Helical" evidence="1">
    <location>
        <begin position="195"/>
        <end position="216"/>
    </location>
</feature>
<feature type="transmembrane region" description="Helical" evidence="1">
    <location>
        <begin position="162"/>
        <end position="183"/>
    </location>
</feature>
<comment type="caution">
    <text evidence="2">The sequence shown here is derived from an EMBL/GenBank/DDBJ whole genome shotgun (WGS) entry which is preliminary data.</text>
</comment>
<dbReference type="HOGENOM" id="CLU_025401_1_0_1"/>
<feature type="transmembrane region" description="Helical" evidence="1">
    <location>
        <begin position="130"/>
        <end position="150"/>
    </location>
</feature>
<accession>G4TJA7</accession>
<keyword evidence="1" id="KW-1133">Transmembrane helix</keyword>
<name>G4TJA7_SERID</name>
<keyword evidence="1" id="KW-0812">Transmembrane</keyword>
<feature type="transmembrane region" description="Helical" evidence="1">
    <location>
        <begin position="236"/>
        <end position="256"/>
    </location>
</feature>
<dbReference type="eggNOG" id="ENOG502RZIB">
    <property type="taxonomic scope" value="Eukaryota"/>
</dbReference>
<gene>
    <name evidence="2" type="ORF">PIIN_05337</name>
</gene>
<feature type="transmembrane region" description="Helical" evidence="1">
    <location>
        <begin position="399"/>
        <end position="422"/>
    </location>
</feature>
<dbReference type="InParanoid" id="G4TJA7"/>
<feature type="transmembrane region" description="Helical" evidence="1">
    <location>
        <begin position="72"/>
        <end position="93"/>
    </location>
</feature>
<evidence type="ECO:0000313" key="2">
    <source>
        <dbReference type="EMBL" id="CCA71397.1"/>
    </source>
</evidence>
<dbReference type="EMBL" id="CAFZ01000117">
    <property type="protein sequence ID" value="CCA71397.1"/>
    <property type="molecule type" value="Genomic_DNA"/>
</dbReference>
<evidence type="ECO:0008006" key="4">
    <source>
        <dbReference type="Google" id="ProtNLM"/>
    </source>
</evidence>
<evidence type="ECO:0000313" key="3">
    <source>
        <dbReference type="Proteomes" id="UP000007148"/>
    </source>
</evidence>
<feature type="transmembrane region" description="Helical" evidence="1">
    <location>
        <begin position="34"/>
        <end position="52"/>
    </location>
</feature>